<dbReference type="AlphaFoldDB" id="A0A7W5FSX9"/>
<dbReference type="GO" id="GO:0006629">
    <property type="term" value="P:lipid metabolic process"/>
    <property type="evidence" value="ECO:0007669"/>
    <property type="project" value="InterPro"/>
</dbReference>
<accession>A0A7W5FSX9</accession>
<comment type="caution">
    <text evidence="3">The sequence shown here is derived from an EMBL/GenBank/DDBJ whole genome shotgun (WGS) entry which is preliminary data.</text>
</comment>
<feature type="domain" description="Fatty acid desaturase" evidence="2">
    <location>
        <begin position="90"/>
        <end position="264"/>
    </location>
</feature>
<keyword evidence="1" id="KW-1133">Transmembrane helix</keyword>
<gene>
    <name evidence="3" type="ORF">FHS03_001037</name>
</gene>
<sequence>MEDTQIATSDAATGTLVRQSYLRFGRWSQPFWSWLTGKPLPGEAPWLSVAPAYMVLWTIAALVLFSALHLALLGAAAPQLVLLGYLLTPVFAVGLGGGWRMVQVVYAHHAIHSTLLGAQAPANLVAAKLLTVFALAQNQDEYEREHLDHHRRNIFTTLDDADAALLYKFGIRPGIPLPRLRYRLFTTLCSPRYHLWFLKARLLSNLRRPLGWKCLALAWMATVFVGLPLAFGLLPVLLALWLPLILVYQMSALLQFSTEHMWLLSARAPYGTQGYAQRCLGRFCGEMVPGCGGKPGGLAAWLGWSSRLLLLHLPTRLCVLVGDLPAHDWHHLCGQVRHSPEAWPSAIYERQRAIDSGLSAGMELRELWGLPQMIAHVLAAMARAPALELAAQPWAREA</sequence>
<reference evidence="3 4" key="1">
    <citation type="submission" date="2020-08" db="EMBL/GenBank/DDBJ databases">
        <title>Genomic Encyclopedia of Type Strains, Phase III (KMG-III): the genomes of soil and plant-associated and newly described type strains.</title>
        <authorList>
            <person name="Whitman W."/>
        </authorList>
    </citation>
    <scope>NUCLEOTIDE SEQUENCE [LARGE SCALE GENOMIC DNA]</scope>
    <source>
        <strain evidence="3 4">CECT 8897</strain>
    </source>
</reference>
<evidence type="ECO:0000259" key="2">
    <source>
        <dbReference type="Pfam" id="PF00487"/>
    </source>
</evidence>
<keyword evidence="1" id="KW-0812">Transmembrane</keyword>
<protein>
    <recommendedName>
        <fullName evidence="2">Fatty acid desaturase domain-containing protein</fullName>
    </recommendedName>
</protein>
<dbReference type="Pfam" id="PF00487">
    <property type="entry name" value="FA_desaturase"/>
    <property type="match status" value="1"/>
</dbReference>
<dbReference type="InterPro" id="IPR005804">
    <property type="entry name" value="FA_desaturase_dom"/>
</dbReference>
<organism evidence="3 4">
    <name type="scientific">Pseudoduganella violacea</name>
    <dbReference type="NCBI Taxonomy" id="1715466"/>
    <lineage>
        <taxon>Bacteria</taxon>
        <taxon>Pseudomonadati</taxon>
        <taxon>Pseudomonadota</taxon>
        <taxon>Betaproteobacteria</taxon>
        <taxon>Burkholderiales</taxon>
        <taxon>Oxalobacteraceae</taxon>
        <taxon>Telluria group</taxon>
        <taxon>Pseudoduganella</taxon>
    </lineage>
</organism>
<keyword evidence="1" id="KW-0472">Membrane</keyword>
<dbReference type="RefSeq" id="WP_183439932.1">
    <property type="nucleotide sequence ID" value="NZ_JACHXD010000002.1"/>
</dbReference>
<dbReference type="EMBL" id="JACHXD010000002">
    <property type="protein sequence ID" value="MBB3118011.1"/>
    <property type="molecule type" value="Genomic_DNA"/>
</dbReference>
<dbReference type="Proteomes" id="UP000541535">
    <property type="component" value="Unassembled WGS sequence"/>
</dbReference>
<name>A0A7W5FSX9_9BURK</name>
<evidence type="ECO:0000313" key="4">
    <source>
        <dbReference type="Proteomes" id="UP000541535"/>
    </source>
</evidence>
<feature type="transmembrane region" description="Helical" evidence="1">
    <location>
        <begin position="114"/>
        <end position="136"/>
    </location>
</feature>
<keyword evidence="4" id="KW-1185">Reference proteome</keyword>
<feature type="transmembrane region" description="Helical" evidence="1">
    <location>
        <begin position="80"/>
        <end position="102"/>
    </location>
</feature>
<proteinExistence type="predicted"/>
<feature type="transmembrane region" description="Helical" evidence="1">
    <location>
        <begin position="50"/>
        <end position="73"/>
    </location>
</feature>
<evidence type="ECO:0000256" key="1">
    <source>
        <dbReference type="SAM" id="Phobius"/>
    </source>
</evidence>
<evidence type="ECO:0000313" key="3">
    <source>
        <dbReference type="EMBL" id="MBB3118011.1"/>
    </source>
</evidence>